<dbReference type="GO" id="GO:0045165">
    <property type="term" value="P:cell fate commitment"/>
    <property type="evidence" value="ECO:0007669"/>
    <property type="project" value="TreeGrafter"/>
</dbReference>
<dbReference type="GO" id="GO:0030182">
    <property type="term" value="P:neuron differentiation"/>
    <property type="evidence" value="ECO:0007669"/>
    <property type="project" value="TreeGrafter"/>
</dbReference>
<dbReference type="PANTHER" id="PTHR12027">
    <property type="entry name" value="WNT RELATED"/>
    <property type="match status" value="1"/>
</dbReference>
<dbReference type="Pfam" id="PF00110">
    <property type="entry name" value="wnt"/>
    <property type="match status" value="1"/>
</dbReference>
<evidence type="ECO:0000256" key="4">
    <source>
        <dbReference type="ARBA" id="ARBA00022525"/>
    </source>
</evidence>
<reference evidence="10" key="1">
    <citation type="submission" date="2020-04" db="EMBL/GenBank/DDBJ databases">
        <authorList>
            <person name="Alioto T."/>
            <person name="Alioto T."/>
            <person name="Gomez Garrido J."/>
        </authorList>
    </citation>
    <scope>NUCLEOTIDE SEQUENCE</scope>
    <source>
        <strain evidence="10">A484AB</strain>
    </source>
</reference>
<comment type="similarity">
    <text evidence="2 9">Belongs to the Wnt family.</text>
</comment>
<evidence type="ECO:0000256" key="1">
    <source>
        <dbReference type="ARBA" id="ARBA00004498"/>
    </source>
</evidence>
<dbReference type="OrthoDB" id="5945655at2759"/>
<dbReference type="PRINTS" id="PR01349">
    <property type="entry name" value="WNTPROTEIN"/>
</dbReference>
<dbReference type="GO" id="GO:0005109">
    <property type="term" value="F:frizzled binding"/>
    <property type="evidence" value="ECO:0007669"/>
    <property type="project" value="TreeGrafter"/>
</dbReference>
<dbReference type="InterPro" id="IPR005817">
    <property type="entry name" value="Wnt"/>
</dbReference>
<name>A0A6S7H846_PARCT</name>
<keyword evidence="4" id="KW-0964">Secreted</keyword>
<evidence type="ECO:0000256" key="9">
    <source>
        <dbReference type="RuleBase" id="RU003500"/>
    </source>
</evidence>
<dbReference type="EMBL" id="CACRXK020003843">
    <property type="protein sequence ID" value="CAB4000459.1"/>
    <property type="molecule type" value="Genomic_DNA"/>
</dbReference>
<dbReference type="Gene3D" id="3.30.2460.20">
    <property type="match status" value="1"/>
</dbReference>
<dbReference type="FunFam" id="3.30.2460.20:FF:000001">
    <property type="entry name" value="Wnt homolog"/>
    <property type="match status" value="1"/>
</dbReference>
<comment type="caution">
    <text evidence="10">The sequence shown here is derived from an EMBL/GenBank/DDBJ whole genome shotgun (WGS) entry which is preliminary data.</text>
</comment>
<comment type="function">
    <text evidence="9">Ligand for members of the frizzled family of seven transmembrane receptors.</text>
</comment>
<evidence type="ECO:0000256" key="3">
    <source>
        <dbReference type="ARBA" id="ARBA00022473"/>
    </source>
</evidence>
<organism evidence="10 11">
    <name type="scientific">Paramuricea clavata</name>
    <name type="common">Red gorgonian</name>
    <name type="synonym">Violescent sea-whip</name>
    <dbReference type="NCBI Taxonomy" id="317549"/>
    <lineage>
        <taxon>Eukaryota</taxon>
        <taxon>Metazoa</taxon>
        <taxon>Cnidaria</taxon>
        <taxon>Anthozoa</taxon>
        <taxon>Octocorallia</taxon>
        <taxon>Malacalcyonacea</taxon>
        <taxon>Plexauridae</taxon>
        <taxon>Paramuricea</taxon>
    </lineage>
</organism>
<keyword evidence="8" id="KW-0449">Lipoprotein</keyword>
<evidence type="ECO:0000256" key="8">
    <source>
        <dbReference type="ARBA" id="ARBA00023288"/>
    </source>
</evidence>
<dbReference type="GO" id="GO:0060070">
    <property type="term" value="P:canonical Wnt signaling pathway"/>
    <property type="evidence" value="ECO:0007669"/>
    <property type="project" value="TreeGrafter"/>
</dbReference>
<dbReference type="GO" id="GO:0005615">
    <property type="term" value="C:extracellular space"/>
    <property type="evidence" value="ECO:0007669"/>
    <property type="project" value="TreeGrafter"/>
</dbReference>
<protein>
    <recommendedName>
        <fullName evidence="9">Protein Wnt</fullName>
    </recommendedName>
</protein>
<dbReference type="GO" id="GO:0005125">
    <property type="term" value="F:cytokine activity"/>
    <property type="evidence" value="ECO:0007669"/>
    <property type="project" value="TreeGrafter"/>
</dbReference>
<keyword evidence="11" id="KW-1185">Reference proteome</keyword>
<evidence type="ECO:0000256" key="6">
    <source>
        <dbReference type="ARBA" id="ARBA00022687"/>
    </source>
</evidence>
<evidence type="ECO:0000313" key="11">
    <source>
        <dbReference type="Proteomes" id="UP001152795"/>
    </source>
</evidence>
<keyword evidence="7" id="KW-1015">Disulfide bond</keyword>
<proteinExistence type="inferred from homology"/>
<evidence type="ECO:0000256" key="2">
    <source>
        <dbReference type="ARBA" id="ARBA00005683"/>
    </source>
</evidence>
<keyword evidence="3 9" id="KW-0217">Developmental protein</keyword>
<dbReference type="SMART" id="SM00097">
    <property type="entry name" value="WNT1"/>
    <property type="match status" value="1"/>
</dbReference>
<dbReference type="InterPro" id="IPR043158">
    <property type="entry name" value="Wnt_C"/>
</dbReference>
<evidence type="ECO:0000256" key="5">
    <source>
        <dbReference type="ARBA" id="ARBA00022530"/>
    </source>
</evidence>
<dbReference type="AlphaFoldDB" id="A0A6S7H846"/>
<dbReference type="Proteomes" id="UP001152795">
    <property type="component" value="Unassembled WGS sequence"/>
</dbReference>
<feature type="non-terminal residue" evidence="10">
    <location>
        <position position="1"/>
    </location>
</feature>
<comment type="subcellular location">
    <subcellularLocation>
        <location evidence="1 9">Secreted</location>
        <location evidence="1 9">Extracellular space</location>
        <location evidence="1 9">Extracellular matrix</location>
    </subcellularLocation>
</comment>
<keyword evidence="6 9" id="KW-0879">Wnt signaling pathway</keyword>
<sequence length="383" mass="43034">PMEMPRRNVETLKVLLSNLIILSNGNWMYMSKVYALGAKVMCNNVVGLVGTQRTLCRENPEVMTSIGRGAKQGLEQCQKQFKHDRWNCSTIDEDSSVFGKLMHRSNKETAFVHAITSAGVVYEVTRACSRGELRECNCDKKSKEISEKDGFKWGGCSENVGYGIQFARTFIDSRESQQDPPALMNLHNNKVGRRAVRRLMELQCKCHGVSGSCAVKSCWKQMMPFETVGNLLRQKYLFAIKVTVDQEGKSLTKVNKMKKPSGEAIVYLEESPDYCMKNKATGSSGTGGRECNRTASGVGSCAVLCCGRGFDTIEMDDESKCDCQFHWCCYVKCKNCRYKIDKNFCKAPAESVNSGLRSRQPPRKKRNVRSLEIHNQVRKSVVI</sequence>
<evidence type="ECO:0000256" key="7">
    <source>
        <dbReference type="ARBA" id="ARBA00023157"/>
    </source>
</evidence>
<accession>A0A6S7H846</accession>
<dbReference type="PROSITE" id="PS00246">
    <property type="entry name" value="WNT1"/>
    <property type="match status" value="1"/>
</dbReference>
<gene>
    <name evidence="10" type="ORF">PACLA_8A038670</name>
</gene>
<dbReference type="InterPro" id="IPR018161">
    <property type="entry name" value="Wnt_CS"/>
</dbReference>
<keyword evidence="5" id="KW-0272">Extracellular matrix</keyword>
<dbReference type="PANTHER" id="PTHR12027:SF37">
    <property type="entry name" value="PROTEIN WNT"/>
    <property type="match status" value="1"/>
</dbReference>
<evidence type="ECO:0000313" key="10">
    <source>
        <dbReference type="EMBL" id="CAB4000459.1"/>
    </source>
</evidence>